<comment type="subcellular location">
    <subcellularLocation>
        <location evidence="1">Cell membrane</location>
        <topology evidence="1">Multi-pass membrane protein</topology>
    </subcellularLocation>
</comment>
<feature type="transmembrane region" description="Helical" evidence="6">
    <location>
        <begin position="79"/>
        <end position="100"/>
    </location>
</feature>
<evidence type="ECO:0000256" key="5">
    <source>
        <dbReference type="ARBA" id="ARBA00023136"/>
    </source>
</evidence>
<keyword evidence="3 6" id="KW-0812">Transmembrane</keyword>
<name>A0ABR9ZQ76_9FIRM</name>
<accession>A0ABR9ZQ76</accession>
<dbReference type="InterPro" id="IPR003841">
    <property type="entry name" value="Na/Pi_transpt"/>
</dbReference>
<feature type="domain" description="PhoU" evidence="7">
    <location>
        <begin position="344"/>
        <end position="429"/>
    </location>
</feature>
<evidence type="ECO:0000256" key="1">
    <source>
        <dbReference type="ARBA" id="ARBA00004651"/>
    </source>
</evidence>
<feature type="transmembrane region" description="Helical" evidence="6">
    <location>
        <begin position="44"/>
        <end position="72"/>
    </location>
</feature>
<sequence length="539" mass="58839">MSIAIGAIGGLGLFLYGMQMMGAGLQKAAGKKLERIIEILTTNRFMGVFVGMLVTGIIQSSSATTVMVVGFVNAGIMNLTQAVGVIMGANIGTTITGQIVSMSIEDIAPISIGVGMVIWMTTKKDSRKTLAEILIGLGILFLGMEFLKDALKPLRELESFNTMILSLSHHPLLGVLVGFALTFIVQSSSASIGMLIALASQGVLPLAAALPILYGDNIGTCTTALLSSIGASKNARRAAIIHLAFNAVGTLLFVIVLSGPIAKLVTMWDPSDVGRQIANAHTVFNLANVVIQFPFAFFLVKVAMWLVPDKAEDHADEKITRFIDDRILETPTIAIKSAINEAINMGNLAKDSLSFAMDGFFEGQIDKVKKTFELEKNINTLETVITEFLVKLSNRDILDTDRRYIDGLFNNINDIERIGDHADNIAELILSVNEKNIVFTEKSKSALLIMYNKTKMTYELALKVLDKPDQAMINQVMALEKELDTLEREARHDHFTRLNNNECSTENGVYYLEIVNNLERISDLSCNLVRVVSETVEVA</sequence>
<dbReference type="Proteomes" id="UP000614200">
    <property type="component" value="Unassembled WGS sequence"/>
</dbReference>
<evidence type="ECO:0000256" key="4">
    <source>
        <dbReference type="ARBA" id="ARBA00022989"/>
    </source>
</evidence>
<keyword evidence="2" id="KW-1003">Cell membrane</keyword>
<dbReference type="Pfam" id="PF01895">
    <property type="entry name" value="PhoU"/>
    <property type="match status" value="2"/>
</dbReference>
<dbReference type="InterPro" id="IPR038078">
    <property type="entry name" value="PhoU-like_sf"/>
</dbReference>
<reference evidence="8 9" key="1">
    <citation type="submission" date="2020-11" db="EMBL/GenBank/DDBJ databases">
        <title>Fusibacter basophilias sp. nov.</title>
        <authorList>
            <person name="Qiu D."/>
        </authorList>
    </citation>
    <scope>NUCLEOTIDE SEQUENCE [LARGE SCALE GENOMIC DNA]</scope>
    <source>
        <strain evidence="8 9">Q10-2</strain>
    </source>
</reference>
<feature type="transmembrane region" description="Helical" evidence="6">
    <location>
        <begin position="129"/>
        <end position="147"/>
    </location>
</feature>
<dbReference type="NCBIfam" id="NF037997">
    <property type="entry name" value="Na_Pi_symport"/>
    <property type="match status" value="1"/>
</dbReference>
<dbReference type="EMBL" id="JADKNH010000003">
    <property type="protein sequence ID" value="MBF4692617.1"/>
    <property type="molecule type" value="Genomic_DNA"/>
</dbReference>
<comment type="caution">
    <text evidence="8">The sequence shown here is derived from an EMBL/GenBank/DDBJ whole genome shotgun (WGS) entry which is preliminary data.</text>
</comment>
<dbReference type="SUPFAM" id="SSF109755">
    <property type="entry name" value="PhoU-like"/>
    <property type="match status" value="1"/>
</dbReference>
<feature type="domain" description="PhoU" evidence="7">
    <location>
        <begin position="449"/>
        <end position="531"/>
    </location>
</feature>
<evidence type="ECO:0000256" key="3">
    <source>
        <dbReference type="ARBA" id="ARBA00022692"/>
    </source>
</evidence>
<dbReference type="Gene3D" id="1.20.58.220">
    <property type="entry name" value="Phosphate transport system protein phou homolog 2, domain 2"/>
    <property type="match status" value="1"/>
</dbReference>
<gene>
    <name evidence="8" type="ORF">ISU02_05785</name>
</gene>
<keyword evidence="4 6" id="KW-1133">Transmembrane helix</keyword>
<feature type="transmembrane region" description="Helical" evidence="6">
    <location>
        <begin position="239"/>
        <end position="262"/>
    </location>
</feature>
<protein>
    <submittedName>
        <fullName evidence="8">Na/Pi cotransporter family protein</fullName>
    </submittedName>
</protein>
<dbReference type="RefSeq" id="WP_194700858.1">
    <property type="nucleotide sequence ID" value="NZ_JADKNH010000003.1"/>
</dbReference>
<keyword evidence="5 6" id="KW-0472">Membrane</keyword>
<dbReference type="PANTHER" id="PTHR10010:SF46">
    <property type="entry name" value="SODIUM-DEPENDENT PHOSPHATE TRANSPORT PROTEIN 2B"/>
    <property type="match status" value="1"/>
</dbReference>
<keyword evidence="9" id="KW-1185">Reference proteome</keyword>
<feature type="transmembrane region" description="Helical" evidence="6">
    <location>
        <begin position="192"/>
        <end position="214"/>
    </location>
</feature>
<organism evidence="8 9">
    <name type="scientific">Fusibacter ferrireducens</name>
    <dbReference type="NCBI Taxonomy" id="2785058"/>
    <lineage>
        <taxon>Bacteria</taxon>
        <taxon>Bacillati</taxon>
        <taxon>Bacillota</taxon>
        <taxon>Clostridia</taxon>
        <taxon>Eubacteriales</taxon>
        <taxon>Eubacteriales Family XII. Incertae Sedis</taxon>
        <taxon>Fusibacter</taxon>
    </lineage>
</organism>
<dbReference type="NCBIfam" id="TIGR00704">
    <property type="entry name" value="NaPi_cotrn_rel"/>
    <property type="match status" value="1"/>
</dbReference>
<evidence type="ECO:0000256" key="6">
    <source>
        <dbReference type="SAM" id="Phobius"/>
    </source>
</evidence>
<evidence type="ECO:0000259" key="7">
    <source>
        <dbReference type="Pfam" id="PF01895"/>
    </source>
</evidence>
<evidence type="ECO:0000256" key="2">
    <source>
        <dbReference type="ARBA" id="ARBA00022475"/>
    </source>
</evidence>
<feature type="transmembrane region" description="Helical" evidence="6">
    <location>
        <begin position="283"/>
        <end position="307"/>
    </location>
</feature>
<dbReference type="Pfam" id="PF02690">
    <property type="entry name" value="Na_Pi_cotrans"/>
    <property type="match status" value="2"/>
</dbReference>
<evidence type="ECO:0000313" key="8">
    <source>
        <dbReference type="EMBL" id="MBF4692617.1"/>
    </source>
</evidence>
<feature type="transmembrane region" description="Helical" evidence="6">
    <location>
        <begin position="167"/>
        <end position="185"/>
    </location>
</feature>
<proteinExistence type="predicted"/>
<dbReference type="InterPro" id="IPR026022">
    <property type="entry name" value="PhoU_dom"/>
</dbReference>
<dbReference type="PANTHER" id="PTHR10010">
    <property type="entry name" value="SOLUTE CARRIER FAMILY 34 SODIUM PHOSPHATE , MEMBER 2-RELATED"/>
    <property type="match status" value="1"/>
</dbReference>
<dbReference type="InterPro" id="IPR004633">
    <property type="entry name" value="NaPi_cotrn-rel/YqeW-like"/>
</dbReference>
<evidence type="ECO:0000313" key="9">
    <source>
        <dbReference type="Proteomes" id="UP000614200"/>
    </source>
</evidence>